<dbReference type="InterPro" id="IPR052363">
    <property type="entry name" value="LPS_export_LptC"/>
</dbReference>
<dbReference type="Pfam" id="PF06835">
    <property type="entry name" value="LptC"/>
    <property type="match status" value="1"/>
</dbReference>
<evidence type="ECO:0000256" key="1">
    <source>
        <dbReference type="ARBA" id="ARBA00022475"/>
    </source>
</evidence>
<name>A0A1M5WL09_9BACT</name>
<dbReference type="PANTHER" id="PTHR37481">
    <property type="entry name" value="LIPOPOLYSACCHARIDE EXPORT SYSTEM PROTEIN LPTC"/>
    <property type="match status" value="1"/>
</dbReference>
<dbReference type="PANTHER" id="PTHR37481:SF1">
    <property type="entry name" value="LIPOPOLYSACCHARIDE EXPORT SYSTEM PROTEIN LPTC"/>
    <property type="match status" value="1"/>
</dbReference>
<dbReference type="NCBIfam" id="TIGR04409">
    <property type="entry name" value="LptC_YrbK"/>
    <property type="match status" value="1"/>
</dbReference>
<protein>
    <submittedName>
        <fullName evidence="6">LPS export ABC transporter protein LptC</fullName>
    </submittedName>
</protein>
<dbReference type="RefSeq" id="WP_073376276.1">
    <property type="nucleotide sequence ID" value="NZ_FQXS01000013.1"/>
</dbReference>
<dbReference type="GO" id="GO:0030288">
    <property type="term" value="C:outer membrane-bounded periplasmic space"/>
    <property type="evidence" value="ECO:0007669"/>
    <property type="project" value="TreeGrafter"/>
</dbReference>
<evidence type="ECO:0000313" key="6">
    <source>
        <dbReference type="EMBL" id="SHH88201.1"/>
    </source>
</evidence>
<accession>A0A1M5WL09</accession>
<keyword evidence="5" id="KW-0472">Membrane</keyword>
<keyword evidence="2" id="KW-0997">Cell inner membrane</keyword>
<dbReference type="GO" id="GO:0015221">
    <property type="term" value="F:lipopolysaccharide transmembrane transporter activity"/>
    <property type="evidence" value="ECO:0007669"/>
    <property type="project" value="InterPro"/>
</dbReference>
<keyword evidence="1" id="KW-1003">Cell membrane</keyword>
<keyword evidence="4" id="KW-1133">Transmembrane helix</keyword>
<proteinExistence type="predicted"/>
<dbReference type="STRING" id="1121409.SAMN02745124_02380"/>
<keyword evidence="3" id="KW-0812">Transmembrane</keyword>
<gene>
    <name evidence="6" type="ORF">SAMN02745124_02380</name>
</gene>
<dbReference type="Proteomes" id="UP000184139">
    <property type="component" value="Unassembled WGS sequence"/>
</dbReference>
<dbReference type="EMBL" id="FQXS01000013">
    <property type="protein sequence ID" value="SHH88201.1"/>
    <property type="molecule type" value="Genomic_DNA"/>
</dbReference>
<dbReference type="InterPro" id="IPR026265">
    <property type="entry name" value="LptC"/>
</dbReference>
<evidence type="ECO:0000256" key="5">
    <source>
        <dbReference type="ARBA" id="ARBA00023136"/>
    </source>
</evidence>
<dbReference type="AlphaFoldDB" id="A0A1M5WL09"/>
<dbReference type="OrthoDB" id="5431669at2"/>
<evidence type="ECO:0000313" key="7">
    <source>
        <dbReference type="Proteomes" id="UP000184139"/>
    </source>
</evidence>
<evidence type="ECO:0000256" key="4">
    <source>
        <dbReference type="ARBA" id="ARBA00022989"/>
    </source>
</evidence>
<organism evidence="6 7">
    <name type="scientific">Desulfofustis glycolicus DSM 9705</name>
    <dbReference type="NCBI Taxonomy" id="1121409"/>
    <lineage>
        <taxon>Bacteria</taxon>
        <taxon>Pseudomonadati</taxon>
        <taxon>Thermodesulfobacteriota</taxon>
        <taxon>Desulfobulbia</taxon>
        <taxon>Desulfobulbales</taxon>
        <taxon>Desulfocapsaceae</taxon>
        <taxon>Desulfofustis</taxon>
    </lineage>
</organism>
<sequence>MKLTRRNLIWLIPLGLILTFPLWRLPLASFLEPRGGFDLDFAKREERVHNFTMEQVVILQNQNGIKTAEIRAAEAQTSDVPHEFILADVDADLFDEQGNRINVIARTGVYNDVSRQLTLRDDVRIDQVAENQQLYSEELFYFDHDRTIKSPGRTRLVGEQVEIIGASLDYDIRTRHYLIGGRVYCTIAGLESP</sequence>
<evidence type="ECO:0000256" key="2">
    <source>
        <dbReference type="ARBA" id="ARBA00022519"/>
    </source>
</evidence>
<dbReference type="InterPro" id="IPR010664">
    <property type="entry name" value="LipoPS_assembly_LptC-rel"/>
</dbReference>
<dbReference type="Gene3D" id="2.60.450.10">
    <property type="entry name" value="Lipopolysaccharide (LPS) transport protein A like domain"/>
    <property type="match status" value="1"/>
</dbReference>
<reference evidence="6 7" key="1">
    <citation type="submission" date="2016-11" db="EMBL/GenBank/DDBJ databases">
        <authorList>
            <person name="Jaros S."/>
            <person name="Januszkiewicz K."/>
            <person name="Wedrychowicz H."/>
        </authorList>
    </citation>
    <scope>NUCLEOTIDE SEQUENCE [LARGE SCALE GENOMIC DNA]</scope>
    <source>
        <strain evidence="6 7">DSM 9705</strain>
    </source>
</reference>
<keyword evidence="7" id="KW-1185">Reference proteome</keyword>
<evidence type="ECO:0000256" key="3">
    <source>
        <dbReference type="ARBA" id="ARBA00022692"/>
    </source>
</evidence>
<dbReference type="GO" id="GO:0005886">
    <property type="term" value="C:plasma membrane"/>
    <property type="evidence" value="ECO:0007669"/>
    <property type="project" value="InterPro"/>
</dbReference>
<dbReference type="GO" id="GO:0017089">
    <property type="term" value="F:glycolipid transfer activity"/>
    <property type="evidence" value="ECO:0007669"/>
    <property type="project" value="TreeGrafter"/>
</dbReference>